<name>A0A152A9I2_TIELA</name>
<accession>A0A152A9I2</accession>
<protein>
    <submittedName>
        <fullName evidence="2">Uncharacterized protein</fullName>
    </submittedName>
</protein>
<reference evidence="2 3" key="1">
    <citation type="submission" date="2015-12" db="EMBL/GenBank/DDBJ databases">
        <title>Dictyostelia acquired genes for synthesis and detection of signals that induce cell-type specialization by lateral gene transfer from prokaryotes.</title>
        <authorList>
            <person name="Gloeckner G."/>
            <person name="Schaap P."/>
        </authorList>
    </citation>
    <scope>NUCLEOTIDE SEQUENCE [LARGE SCALE GENOMIC DNA]</scope>
    <source>
        <strain evidence="2 3">TK</strain>
    </source>
</reference>
<gene>
    <name evidence="2" type="ORF">DLAC_00360</name>
</gene>
<dbReference type="InParanoid" id="A0A152A9I2"/>
<keyword evidence="1" id="KW-0732">Signal</keyword>
<sequence length="310" mass="34935">MKLLLITLLLLIITFIGVKSQPESLYYINLDDGVFQLTEFDVATGDLTKTMMPTVSKDYSIYSILTIDSDNNFVILCEQDYKDREALVIITVSSSGEFINSTEPVLVIQETETYWFFNSAQYDAKSNIVYVGGQVNFYSEVILVYNFDTLKASVINVTSIAGQQVSGCMISDIYYLMEVSGSTNYTIDTYDINQKSLSTVTVDGLPQDTTCYTICANNQVYITAFSYETQGELSVLQIDLQTGEASKIYESSSNVVSSYNYWAVENYFTQMVQINSQYYLITIDLNTSKVVYQVEITKLFVVNPLASYLQ</sequence>
<dbReference type="AlphaFoldDB" id="A0A152A9I2"/>
<evidence type="ECO:0000313" key="2">
    <source>
        <dbReference type="EMBL" id="KYR02883.1"/>
    </source>
</evidence>
<evidence type="ECO:0000256" key="1">
    <source>
        <dbReference type="SAM" id="SignalP"/>
    </source>
</evidence>
<feature type="signal peptide" evidence="1">
    <location>
        <begin position="1"/>
        <end position="20"/>
    </location>
</feature>
<dbReference type="SUPFAM" id="SSF50998">
    <property type="entry name" value="Quinoprotein alcohol dehydrogenase-like"/>
    <property type="match status" value="1"/>
</dbReference>
<dbReference type="Proteomes" id="UP000076078">
    <property type="component" value="Unassembled WGS sequence"/>
</dbReference>
<evidence type="ECO:0000313" key="3">
    <source>
        <dbReference type="Proteomes" id="UP000076078"/>
    </source>
</evidence>
<dbReference type="FunCoup" id="A0A152A9I2">
    <property type="interactions" value="425"/>
</dbReference>
<keyword evidence="3" id="KW-1185">Reference proteome</keyword>
<dbReference type="InterPro" id="IPR011047">
    <property type="entry name" value="Quinoprotein_ADH-like_sf"/>
</dbReference>
<feature type="chain" id="PRO_5007593802" evidence="1">
    <location>
        <begin position="21"/>
        <end position="310"/>
    </location>
</feature>
<comment type="caution">
    <text evidence="2">The sequence shown here is derived from an EMBL/GenBank/DDBJ whole genome shotgun (WGS) entry which is preliminary data.</text>
</comment>
<proteinExistence type="predicted"/>
<organism evidence="2 3">
    <name type="scientific">Tieghemostelium lacteum</name>
    <name type="common">Slime mold</name>
    <name type="synonym">Dictyostelium lacteum</name>
    <dbReference type="NCBI Taxonomy" id="361077"/>
    <lineage>
        <taxon>Eukaryota</taxon>
        <taxon>Amoebozoa</taxon>
        <taxon>Evosea</taxon>
        <taxon>Eumycetozoa</taxon>
        <taxon>Dictyostelia</taxon>
        <taxon>Dictyosteliales</taxon>
        <taxon>Raperosteliaceae</taxon>
        <taxon>Tieghemostelium</taxon>
    </lineage>
</organism>
<dbReference type="EMBL" id="LODT01000001">
    <property type="protein sequence ID" value="KYR02883.1"/>
    <property type="molecule type" value="Genomic_DNA"/>
</dbReference>